<evidence type="ECO:0000256" key="8">
    <source>
        <dbReference type="ARBA" id="ARBA00047552"/>
    </source>
</evidence>
<evidence type="ECO:0000256" key="4">
    <source>
        <dbReference type="ARBA" id="ARBA00022741"/>
    </source>
</evidence>
<dbReference type="InterPro" id="IPR001412">
    <property type="entry name" value="aa-tRNA-synth_I_CS"/>
</dbReference>
<dbReference type="InterPro" id="IPR002303">
    <property type="entry name" value="Valyl-tRNA_ligase"/>
</dbReference>
<comment type="similarity">
    <text evidence="10">Belongs to the class-I aminoacyl-tRNA synthetase family.</text>
</comment>
<name>A0A1F5PHZ7_9BACT</name>
<dbReference type="Gene3D" id="3.40.50.620">
    <property type="entry name" value="HUPs"/>
    <property type="match status" value="2"/>
</dbReference>
<dbReference type="PROSITE" id="PS00178">
    <property type="entry name" value="AA_TRNA_LIGASE_I"/>
    <property type="match status" value="1"/>
</dbReference>
<evidence type="ECO:0000313" key="14">
    <source>
        <dbReference type="Proteomes" id="UP000178377"/>
    </source>
</evidence>
<evidence type="ECO:0000256" key="9">
    <source>
        <dbReference type="NCBIfam" id="TIGR00422"/>
    </source>
</evidence>
<evidence type="ECO:0000256" key="10">
    <source>
        <dbReference type="RuleBase" id="RU363035"/>
    </source>
</evidence>
<evidence type="ECO:0000313" key="13">
    <source>
        <dbReference type="EMBL" id="OGE89414.1"/>
    </source>
</evidence>
<evidence type="ECO:0000259" key="11">
    <source>
        <dbReference type="Pfam" id="PF00133"/>
    </source>
</evidence>
<evidence type="ECO:0000256" key="7">
    <source>
        <dbReference type="ARBA" id="ARBA00023146"/>
    </source>
</evidence>
<comment type="catalytic activity">
    <reaction evidence="8">
        <text>tRNA(Val) + L-valine + ATP = L-valyl-tRNA(Val) + AMP + diphosphate</text>
        <dbReference type="Rhea" id="RHEA:10704"/>
        <dbReference type="Rhea" id="RHEA-COMP:9672"/>
        <dbReference type="Rhea" id="RHEA-COMP:9708"/>
        <dbReference type="ChEBI" id="CHEBI:30616"/>
        <dbReference type="ChEBI" id="CHEBI:33019"/>
        <dbReference type="ChEBI" id="CHEBI:57762"/>
        <dbReference type="ChEBI" id="CHEBI:78442"/>
        <dbReference type="ChEBI" id="CHEBI:78537"/>
        <dbReference type="ChEBI" id="CHEBI:456215"/>
        <dbReference type="EC" id="6.1.1.9"/>
    </reaction>
</comment>
<dbReference type="InterPro" id="IPR009080">
    <property type="entry name" value="tRNAsynth_Ia_anticodon-bd"/>
</dbReference>
<dbReference type="GO" id="GO:0006438">
    <property type="term" value="P:valyl-tRNA aminoacylation"/>
    <property type="evidence" value="ECO:0007669"/>
    <property type="project" value="UniProtKB-UniRule"/>
</dbReference>
<feature type="domain" description="Methionyl/Valyl/Leucyl/Isoleucyl-tRNA synthetase anticodon-binding" evidence="12">
    <location>
        <begin position="637"/>
        <end position="758"/>
    </location>
</feature>
<accession>A0A1F5PHZ7</accession>
<sequence length="759" mass="87165">MADLPKSYDASRVENDIYQMWLKSGYFNPDNLPDAKKRKPFTISLPPPNVTGALHMGHAFEDTIQDTIIRFQRMRGKRALWVPGTDHAAIATQAKFEKEHYKKHAKSRHDYSRQEFFEMIQKFALANQSSILSQLHKLGLSLDWNRLAFTLDKERELAVRTAFKRMYDAGLIYRGYRVVNWDVKGQTTISDDEIDYEEIKGVLYTFKYSKDFPIAISTTRPETKVGDAAVAVHPEDERYKKFVGQEFNLEFVGVPLRIKIIADKEIDPAYGTGAVGVTPLHSMIDFEIAQRHNLAGKQVINEFGKMKGAGELLEGKKTAEARVIIVNWLKQQRLLEKEETITQNLSRAQRTGGIVEPLPKLQWFVDVNKKFVLSKSKLSGIPSGSETTLKDIMRKTVENGQIEIMPERFAKTYFHWLDNLRDWCISRQIIYGHRIPIWYCRACQAISSQGQNPGGPTMHAAIKDLAKCPTCNSTDLEKDTDTLDTWFSSGLWTFSTLGWPKETADLKTYHPTSVMMPGYEILFFWVARMILMSGFLLGDIPFHQVYLHGIVRDKQGRKFSKSLSNGIDPLEMTAKYGTDALRVALVFGAAPGNDVIFDEQKVKGMKHFANKLWNIARFILTNVQSKDHKFEATTEADQIILKGLERTVTRATENLENYRLHEAAQEIYQFTWHEFADKYLEVSKYQMGLSTMESVSPAGTRKNFENQKGNTQQILLHCLITQLKLLHPFMPFITEHIWQLLRERKLVKTRLLMITQWPS</sequence>
<dbReference type="GO" id="GO:0005829">
    <property type="term" value="C:cytosol"/>
    <property type="evidence" value="ECO:0007669"/>
    <property type="project" value="TreeGrafter"/>
</dbReference>
<keyword evidence="3 10" id="KW-0436">Ligase</keyword>
<dbReference type="PRINTS" id="PR00986">
    <property type="entry name" value="TRNASYNTHVAL"/>
</dbReference>
<dbReference type="STRING" id="1817828.A2722_00240"/>
<dbReference type="GO" id="GO:0002161">
    <property type="term" value="F:aminoacyl-tRNA deacylase activity"/>
    <property type="evidence" value="ECO:0007669"/>
    <property type="project" value="InterPro"/>
</dbReference>
<dbReference type="CDD" id="cd00817">
    <property type="entry name" value="ValRS_core"/>
    <property type="match status" value="1"/>
</dbReference>
<dbReference type="Proteomes" id="UP000178377">
    <property type="component" value="Unassembled WGS sequence"/>
</dbReference>
<dbReference type="Gene3D" id="1.10.730.10">
    <property type="entry name" value="Isoleucyl-tRNA Synthetase, Domain 1"/>
    <property type="match status" value="1"/>
</dbReference>
<comment type="caution">
    <text evidence="13">The sequence shown here is derived from an EMBL/GenBank/DDBJ whole genome shotgun (WGS) entry which is preliminary data.</text>
</comment>
<dbReference type="InterPro" id="IPR002300">
    <property type="entry name" value="aa-tRNA-synth_Ia"/>
</dbReference>
<keyword evidence="4 10" id="KW-0547">Nucleotide-binding</keyword>
<evidence type="ECO:0000256" key="1">
    <source>
        <dbReference type="ARBA" id="ARBA00013169"/>
    </source>
</evidence>
<dbReference type="PANTHER" id="PTHR11946:SF93">
    <property type="entry name" value="VALINE--TRNA LIGASE, CHLOROPLASTIC_MITOCHONDRIAL 2"/>
    <property type="match status" value="1"/>
</dbReference>
<evidence type="ECO:0000256" key="5">
    <source>
        <dbReference type="ARBA" id="ARBA00022840"/>
    </source>
</evidence>
<organism evidence="13 14">
    <name type="scientific">Candidatus Doudnabacteria bacterium RIFCSPHIGHO2_01_FULL_50_11</name>
    <dbReference type="NCBI Taxonomy" id="1817828"/>
    <lineage>
        <taxon>Bacteria</taxon>
        <taxon>Candidatus Doudnaibacteriota</taxon>
    </lineage>
</organism>
<dbReference type="GO" id="GO:0005524">
    <property type="term" value="F:ATP binding"/>
    <property type="evidence" value="ECO:0007669"/>
    <property type="project" value="UniProtKB-KW"/>
</dbReference>
<dbReference type="Pfam" id="PF00133">
    <property type="entry name" value="tRNA-synt_1"/>
    <property type="match status" value="1"/>
</dbReference>
<dbReference type="NCBIfam" id="TIGR00422">
    <property type="entry name" value="valS"/>
    <property type="match status" value="1"/>
</dbReference>
<dbReference type="InterPro" id="IPR014729">
    <property type="entry name" value="Rossmann-like_a/b/a_fold"/>
</dbReference>
<keyword evidence="2" id="KW-0963">Cytoplasm</keyword>
<keyword evidence="5 10" id="KW-0067">ATP-binding</keyword>
<dbReference type="FunFam" id="3.40.50.620:FF:000020">
    <property type="entry name" value="Valine--tRNA ligase, mitochondrial"/>
    <property type="match status" value="1"/>
</dbReference>
<dbReference type="CDD" id="cd07962">
    <property type="entry name" value="Anticodon_Ia_Val"/>
    <property type="match status" value="1"/>
</dbReference>
<dbReference type="PANTHER" id="PTHR11946">
    <property type="entry name" value="VALYL-TRNA SYNTHETASES"/>
    <property type="match status" value="1"/>
</dbReference>
<dbReference type="SUPFAM" id="SSF50677">
    <property type="entry name" value="ValRS/IleRS/LeuRS editing domain"/>
    <property type="match status" value="1"/>
</dbReference>
<dbReference type="InterPro" id="IPR033705">
    <property type="entry name" value="Anticodon_Ia_Val"/>
</dbReference>
<dbReference type="EMBL" id="MFEO01000021">
    <property type="protein sequence ID" value="OGE89414.1"/>
    <property type="molecule type" value="Genomic_DNA"/>
</dbReference>
<dbReference type="EC" id="6.1.1.9" evidence="1 9"/>
<proteinExistence type="inferred from homology"/>
<gene>
    <name evidence="13" type="ORF">A2722_00240</name>
</gene>
<dbReference type="InterPro" id="IPR009008">
    <property type="entry name" value="Val/Leu/Ile-tRNA-synth_edit"/>
</dbReference>
<feature type="domain" description="Aminoacyl-tRNA synthetase class Ia" evidence="11">
    <location>
        <begin position="17"/>
        <end position="595"/>
    </location>
</feature>
<keyword evidence="7 10" id="KW-0030">Aminoacyl-tRNA synthetase</keyword>
<dbReference type="AlphaFoldDB" id="A0A1F5PHZ7"/>
<dbReference type="SUPFAM" id="SSF47323">
    <property type="entry name" value="Anticodon-binding domain of a subclass of class I aminoacyl-tRNA synthetases"/>
    <property type="match status" value="1"/>
</dbReference>
<dbReference type="GO" id="GO:0004832">
    <property type="term" value="F:valine-tRNA ligase activity"/>
    <property type="evidence" value="ECO:0007669"/>
    <property type="project" value="UniProtKB-UniRule"/>
</dbReference>
<evidence type="ECO:0000256" key="3">
    <source>
        <dbReference type="ARBA" id="ARBA00022598"/>
    </source>
</evidence>
<evidence type="ECO:0000256" key="6">
    <source>
        <dbReference type="ARBA" id="ARBA00022917"/>
    </source>
</evidence>
<evidence type="ECO:0000256" key="2">
    <source>
        <dbReference type="ARBA" id="ARBA00022490"/>
    </source>
</evidence>
<dbReference type="InterPro" id="IPR013155">
    <property type="entry name" value="M/V/L/I-tRNA-synth_anticd-bd"/>
</dbReference>
<dbReference type="SUPFAM" id="SSF52374">
    <property type="entry name" value="Nucleotidylyl transferase"/>
    <property type="match status" value="1"/>
</dbReference>
<keyword evidence="6 10" id="KW-0648">Protein biosynthesis</keyword>
<dbReference type="NCBIfam" id="NF004349">
    <property type="entry name" value="PRK05729.1"/>
    <property type="match status" value="1"/>
</dbReference>
<protein>
    <recommendedName>
        <fullName evidence="1 9">Valine--tRNA ligase</fullName>
        <ecNumber evidence="1 9">6.1.1.9</ecNumber>
    </recommendedName>
</protein>
<dbReference type="Pfam" id="PF08264">
    <property type="entry name" value="Anticodon_1"/>
    <property type="match status" value="1"/>
</dbReference>
<evidence type="ECO:0000259" key="12">
    <source>
        <dbReference type="Pfam" id="PF08264"/>
    </source>
</evidence>
<reference evidence="13 14" key="1">
    <citation type="journal article" date="2016" name="Nat. Commun.">
        <title>Thousands of microbial genomes shed light on interconnected biogeochemical processes in an aquifer system.</title>
        <authorList>
            <person name="Anantharaman K."/>
            <person name="Brown C.T."/>
            <person name="Hug L.A."/>
            <person name="Sharon I."/>
            <person name="Castelle C.J."/>
            <person name="Probst A.J."/>
            <person name="Thomas B.C."/>
            <person name="Singh A."/>
            <person name="Wilkins M.J."/>
            <person name="Karaoz U."/>
            <person name="Brodie E.L."/>
            <person name="Williams K.H."/>
            <person name="Hubbard S.S."/>
            <person name="Banfield J.F."/>
        </authorList>
    </citation>
    <scope>NUCLEOTIDE SEQUENCE [LARGE SCALE GENOMIC DNA]</scope>
</reference>